<dbReference type="InterPro" id="IPR041698">
    <property type="entry name" value="Methyltransf_25"/>
</dbReference>
<evidence type="ECO:0000259" key="1">
    <source>
        <dbReference type="PROSITE" id="PS50280"/>
    </source>
</evidence>
<dbReference type="VEuPathDB" id="FungiDB:ASPVEDRAFT_171321"/>
<keyword evidence="3" id="KW-1185">Reference proteome</keyword>
<proteinExistence type="predicted"/>
<accession>A0A1L9PQC6</accession>
<dbReference type="AlphaFoldDB" id="A0A1L9PQC6"/>
<dbReference type="SUPFAM" id="SSF82199">
    <property type="entry name" value="SET domain"/>
    <property type="match status" value="1"/>
</dbReference>
<dbReference type="InterPro" id="IPR046341">
    <property type="entry name" value="SET_dom_sf"/>
</dbReference>
<gene>
    <name evidence="2" type="ORF">ASPVEDRAFT_171321</name>
</gene>
<evidence type="ECO:0000313" key="3">
    <source>
        <dbReference type="Proteomes" id="UP000184073"/>
    </source>
</evidence>
<reference evidence="3" key="1">
    <citation type="journal article" date="2017" name="Genome Biol.">
        <title>Comparative genomics reveals high biological diversity and specific adaptations in the industrially and medically important fungal genus Aspergillus.</title>
        <authorList>
            <person name="de Vries R.P."/>
            <person name="Riley R."/>
            <person name="Wiebenga A."/>
            <person name="Aguilar-Osorio G."/>
            <person name="Amillis S."/>
            <person name="Uchima C.A."/>
            <person name="Anderluh G."/>
            <person name="Asadollahi M."/>
            <person name="Askin M."/>
            <person name="Barry K."/>
            <person name="Battaglia E."/>
            <person name="Bayram O."/>
            <person name="Benocci T."/>
            <person name="Braus-Stromeyer S.A."/>
            <person name="Caldana C."/>
            <person name="Canovas D."/>
            <person name="Cerqueira G.C."/>
            <person name="Chen F."/>
            <person name="Chen W."/>
            <person name="Choi C."/>
            <person name="Clum A."/>
            <person name="Dos Santos R.A."/>
            <person name="Damasio A.R."/>
            <person name="Diallinas G."/>
            <person name="Emri T."/>
            <person name="Fekete E."/>
            <person name="Flipphi M."/>
            <person name="Freyberg S."/>
            <person name="Gallo A."/>
            <person name="Gournas C."/>
            <person name="Habgood R."/>
            <person name="Hainaut M."/>
            <person name="Harispe M.L."/>
            <person name="Henrissat B."/>
            <person name="Hilden K.S."/>
            <person name="Hope R."/>
            <person name="Hossain A."/>
            <person name="Karabika E."/>
            <person name="Karaffa L."/>
            <person name="Karanyi Z."/>
            <person name="Krasevec N."/>
            <person name="Kuo A."/>
            <person name="Kusch H."/>
            <person name="LaButti K."/>
            <person name="Lagendijk E.L."/>
            <person name="Lapidus A."/>
            <person name="Levasseur A."/>
            <person name="Lindquist E."/>
            <person name="Lipzen A."/>
            <person name="Logrieco A.F."/>
            <person name="MacCabe A."/>
            <person name="Maekelae M.R."/>
            <person name="Malavazi I."/>
            <person name="Melin P."/>
            <person name="Meyer V."/>
            <person name="Mielnichuk N."/>
            <person name="Miskei M."/>
            <person name="Molnar A.P."/>
            <person name="Mule G."/>
            <person name="Ngan C.Y."/>
            <person name="Orejas M."/>
            <person name="Orosz E."/>
            <person name="Ouedraogo J.P."/>
            <person name="Overkamp K.M."/>
            <person name="Park H.-S."/>
            <person name="Perrone G."/>
            <person name="Piumi F."/>
            <person name="Punt P.J."/>
            <person name="Ram A.F."/>
            <person name="Ramon A."/>
            <person name="Rauscher S."/>
            <person name="Record E."/>
            <person name="Riano-Pachon D.M."/>
            <person name="Robert V."/>
            <person name="Roehrig J."/>
            <person name="Ruller R."/>
            <person name="Salamov A."/>
            <person name="Salih N.S."/>
            <person name="Samson R.A."/>
            <person name="Sandor E."/>
            <person name="Sanguinetti M."/>
            <person name="Schuetze T."/>
            <person name="Sepcic K."/>
            <person name="Shelest E."/>
            <person name="Sherlock G."/>
            <person name="Sophianopoulou V."/>
            <person name="Squina F.M."/>
            <person name="Sun H."/>
            <person name="Susca A."/>
            <person name="Todd R.B."/>
            <person name="Tsang A."/>
            <person name="Unkles S.E."/>
            <person name="van de Wiele N."/>
            <person name="van Rossen-Uffink D."/>
            <person name="Oliveira J.V."/>
            <person name="Vesth T.C."/>
            <person name="Visser J."/>
            <person name="Yu J.-H."/>
            <person name="Zhou M."/>
            <person name="Andersen M.R."/>
            <person name="Archer D.B."/>
            <person name="Baker S.E."/>
            <person name="Benoit I."/>
            <person name="Brakhage A.A."/>
            <person name="Braus G.H."/>
            <person name="Fischer R."/>
            <person name="Frisvad J.C."/>
            <person name="Goldman G.H."/>
            <person name="Houbraken J."/>
            <person name="Oakley B."/>
            <person name="Pocsi I."/>
            <person name="Scazzocchio C."/>
            <person name="Seiboth B."/>
            <person name="vanKuyk P.A."/>
            <person name="Wortman J."/>
            <person name="Dyer P.S."/>
            <person name="Grigoriev I.V."/>
        </authorList>
    </citation>
    <scope>NUCLEOTIDE SEQUENCE [LARGE SCALE GENOMIC DNA]</scope>
    <source>
        <strain evidence="3">CBS 583.65</strain>
    </source>
</reference>
<protein>
    <recommendedName>
        <fullName evidence="1">SET domain-containing protein</fullName>
    </recommendedName>
</protein>
<organism evidence="2 3">
    <name type="scientific">Aspergillus versicolor CBS 583.65</name>
    <dbReference type="NCBI Taxonomy" id="1036611"/>
    <lineage>
        <taxon>Eukaryota</taxon>
        <taxon>Fungi</taxon>
        <taxon>Dikarya</taxon>
        <taxon>Ascomycota</taxon>
        <taxon>Pezizomycotina</taxon>
        <taxon>Eurotiomycetes</taxon>
        <taxon>Eurotiomycetidae</taxon>
        <taxon>Eurotiales</taxon>
        <taxon>Aspergillaceae</taxon>
        <taxon>Aspergillus</taxon>
        <taxon>Aspergillus subgen. Nidulantes</taxon>
    </lineage>
</organism>
<dbReference type="Proteomes" id="UP000184073">
    <property type="component" value="Unassembled WGS sequence"/>
</dbReference>
<dbReference type="Gene3D" id="6.10.140.2220">
    <property type="match status" value="1"/>
</dbReference>
<dbReference type="InterPro" id="IPR029063">
    <property type="entry name" value="SAM-dependent_MTases_sf"/>
</dbReference>
<dbReference type="RefSeq" id="XP_040669506.1">
    <property type="nucleotide sequence ID" value="XM_040808704.1"/>
</dbReference>
<dbReference type="OrthoDB" id="1028014at2759"/>
<dbReference type="Gene3D" id="1.10.220.160">
    <property type="match status" value="1"/>
</dbReference>
<dbReference type="PANTHER" id="PTHR12197:SF292">
    <property type="entry name" value="SET DOMAIN-CONTAINING PROTEIN"/>
    <property type="match status" value="1"/>
</dbReference>
<dbReference type="GeneID" id="63724215"/>
<dbReference type="Gene3D" id="2.170.270.10">
    <property type="entry name" value="SET domain"/>
    <property type="match status" value="1"/>
</dbReference>
<evidence type="ECO:0000313" key="2">
    <source>
        <dbReference type="EMBL" id="OJJ03744.1"/>
    </source>
</evidence>
<dbReference type="EMBL" id="KV878130">
    <property type="protein sequence ID" value="OJJ03744.1"/>
    <property type="molecule type" value="Genomic_DNA"/>
</dbReference>
<dbReference type="Pfam" id="PF13649">
    <property type="entry name" value="Methyltransf_25"/>
    <property type="match status" value="1"/>
</dbReference>
<dbReference type="Gene3D" id="3.40.50.150">
    <property type="entry name" value="Vaccinia Virus protein VP39"/>
    <property type="match status" value="1"/>
</dbReference>
<dbReference type="SMART" id="SM00317">
    <property type="entry name" value="SET"/>
    <property type="match status" value="1"/>
</dbReference>
<dbReference type="PROSITE" id="PS50280">
    <property type="entry name" value="SET"/>
    <property type="match status" value="1"/>
</dbReference>
<dbReference type="PANTHER" id="PTHR12197">
    <property type="entry name" value="HISTONE-LYSINE N-METHYLTRANSFERASE SMYD"/>
    <property type="match status" value="1"/>
</dbReference>
<dbReference type="Pfam" id="PF00856">
    <property type="entry name" value="SET"/>
    <property type="match status" value="1"/>
</dbReference>
<dbReference type="CDD" id="cd02440">
    <property type="entry name" value="AdoMet_MTases"/>
    <property type="match status" value="1"/>
</dbReference>
<dbReference type="InterPro" id="IPR050869">
    <property type="entry name" value="H3K4_H4K5_MeTrfase"/>
</dbReference>
<dbReference type="InterPro" id="IPR001214">
    <property type="entry name" value="SET_dom"/>
</dbReference>
<name>A0A1L9PQC6_ASPVE</name>
<sequence>MPSTQLGPVPSLFPHIKDEWWKDAYNEVFLWADGDCVENPALTTAECTALLQIPKVHALFTKSSNIKVLDLCCGQGRHSNTLAAQFQSASFHGLDQSIYLLGLARQRAKEENVERNALYIAGDSRAIPAPNETYDLVLLLGNSFGHGSRADDLLLLRETVRVLKPGGIFVIDFVDGGWMRENVPDAGWEWLGEDHFIYDKNEEKKKKKLIALRERELSPDKNRLASREIVLDLAAPRVYQDLFYAVQLYDVAQMEGLFGEVGLRFLAGETTSASGSSGDGNGAAGDQGMMGHRQLLVASKPDLSASTGPGCVDPQDVDTYVHPHITLDYEKGKGRLLRATAAIEAGTVVIADAPYAIVPTVPPESNEALICSNLLCRRRVQDAEGLRCANNCIKDVIWCNRHCQETDQARHDFECAWLKKHGTRLRQEQGEDDFAMLWIIVRMLAGRDLELNIKSTNPDSQQDTLDLPWSHRFKRGWDAGIDGLLGNRERWPRERLQHWADLVERYLSDEDQPGLLSADDLLTLICKEETNTFGLYAIDTGPLETQQERGPSYGLACYPRATNCNHSCLPNLKHGPDNRGRMVMTTTRDIAAGEECFISYIDLSVHASIEARQKRIMHYFTFSCLCDRCLQEQS</sequence>
<dbReference type="SUPFAM" id="SSF53335">
    <property type="entry name" value="S-adenosyl-L-methionine-dependent methyltransferases"/>
    <property type="match status" value="1"/>
</dbReference>
<dbReference type="CDD" id="cd20071">
    <property type="entry name" value="SET_SMYD"/>
    <property type="match status" value="1"/>
</dbReference>
<dbReference type="STRING" id="1036611.A0A1L9PQC6"/>
<feature type="domain" description="SET" evidence="1">
    <location>
        <begin position="323"/>
        <end position="601"/>
    </location>
</feature>